<gene>
    <name evidence="2" type="ORF">SAMN05216548_12816</name>
</gene>
<accession>A0A1H9QIH2</accession>
<feature type="domain" description="Calcineurin-like phosphoesterase" evidence="1">
    <location>
        <begin position="3"/>
        <end position="236"/>
    </location>
</feature>
<reference evidence="2 3" key="1">
    <citation type="submission" date="2016-10" db="EMBL/GenBank/DDBJ databases">
        <authorList>
            <person name="de Groot N.N."/>
        </authorList>
    </citation>
    <scope>NUCLEOTIDE SEQUENCE [LARGE SCALE GENOMIC DNA]</scope>
    <source>
        <strain evidence="2 3">A52C2</strain>
    </source>
</reference>
<dbReference type="SUPFAM" id="SSF56300">
    <property type="entry name" value="Metallo-dependent phosphatases"/>
    <property type="match status" value="1"/>
</dbReference>
<dbReference type="Pfam" id="PF00149">
    <property type="entry name" value="Metallophos"/>
    <property type="match status" value="1"/>
</dbReference>
<proteinExistence type="predicted"/>
<dbReference type="PANTHER" id="PTHR37844">
    <property type="entry name" value="SER/THR PROTEIN PHOSPHATASE SUPERFAMILY (AFU_ORTHOLOGUE AFUA_1G14840)"/>
    <property type="match status" value="1"/>
</dbReference>
<dbReference type="STRING" id="1855383.SAMN05216548_12816"/>
<evidence type="ECO:0000313" key="2">
    <source>
        <dbReference type="EMBL" id="SER59573.1"/>
    </source>
</evidence>
<keyword evidence="3" id="KW-1185">Reference proteome</keyword>
<sequence length="269" mass="29716">MTRLWILSDLHLEFPEYADWLPPAIPEADVCIAAGDIARPISTSVRWLAEHILPWMPVVFVPGNHEFYRSSIVEGTADGLAAAAEFSGLELLVDRAVTVRGVRFVGATLWTDYAVQASTAPPEDRDRAILGAMAIASSGMNDHSQIALQKRPWLRFLAREARFLHHRSRGFIAGELMQPFDGPTVVVTHHAPHPESIHERFASGPDAALTPAYVSDLTEVIEAGQPDLWVHGHVHDSFDYQVGRTRIVANPRGYGTENLDFDPGMVLEV</sequence>
<dbReference type="EMBL" id="FOFG01000028">
    <property type="protein sequence ID" value="SER59573.1"/>
    <property type="molecule type" value="Genomic_DNA"/>
</dbReference>
<dbReference type="GO" id="GO:0016787">
    <property type="term" value="F:hydrolase activity"/>
    <property type="evidence" value="ECO:0007669"/>
    <property type="project" value="InterPro"/>
</dbReference>
<dbReference type="Proteomes" id="UP000199647">
    <property type="component" value="Unassembled WGS sequence"/>
</dbReference>
<evidence type="ECO:0000313" key="3">
    <source>
        <dbReference type="Proteomes" id="UP000199647"/>
    </source>
</evidence>
<name>A0A1H9QIH2_9HYPH</name>
<dbReference type="InterPro" id="IPR004843">
    <property type="entry name" value="Calcineurin-like_PHP"/>
</dbReference>
<protein>
    <submittedName>
        <fullName evidence="2">Predicted phosphoesterase</fullName>
    </submittedName>
</protein>
<dbReference type="PANTHER" id="PTHR37844:SF2">
    <property type="entry name" value="SER_THR PROTEIN PHOSPHATASE SUPERFAMILY (AFU_ORTHOLOGUE AFUA_1G14840)"/>
    <property type="match status" value="1"/>
</dbReference>
<evidence type="ECO:0000259" key="1">
    <source>
        <dbReference type="Pfam" id="PF00149"/>
    </source>
</evidence>
<dbReference type="InterPro" id="IPR029052">
    <property type="entry name" value="Metallo-depent_PP-like"/>
</dbReference>
<organism evidence="2 3">
    <name type="scientific">Faunimonas pinastri</name>
    <dbReference type="NCBI Taxonomy" id="1855383"/>
    <lineage>
        <taxon>Bacteria</taxon>
        <taxon>Pseudomonadati</taxon>
        <taxon>Pseudomonadota</taxon>
        <taxon>Alphaproteobacteria</taxon>
        <taxon>Hyphomicrobiales</taxon>
        <taxon>Afifellaceae</taxon>
        <taxon>Faunimonas</taxon>
    </lineage>
</organism>
<dbReference type="OrthoDB" id="356681at2"/>
<dbReference type="Gene3D" id="3.60.21.10">
    <property type="match status" value="1"/>
</dbReference>
<dbReference type="AlphaFoldDB" id="A0A1H9QIH2"/>